<dbReference type="OrthoDB" id="10257570at2759"/>
<proteinExistence type="predicted"/>
<evidence type="ECO:0000313" key="2">
    <source>
        <dbReference type="EMBL" id="OHT06831.1"/>
    </source>
</evidence>
<protein>
    <recommendedName>
        <fullName evidence="1">Initiator binding domain-containing protein</fullName>
    </recommendedName>
</protein>
<name>A0A1J4K5Z4_9EUKA</name>
<keyword evidence="3" id="KW-1185">Reference proteome</keyword>
<dbReference type="Gene3D" id="1.10.10.10">
    <property type="entry name" value="Winged helix-like DNA-binding domain superfamily/Winged helix DNA-binding domain"/>
    <property type="match status" value="1"/>
</dbReference>
<dbReference type="InterPro" id="IPR036388">
    <property type="entry name" value="WH-like_DNA-bd_sf"/>
</dbReference>
<dbReference type="EMBL" id="MLAK01000714">
    <property type="protein sequence ID" value="OHT06831.1"/>
    <property type="molecule type" value="Genomic_DNA"/>
</dbReference>
<dbReference type="VEuPathDB" id="TrichDB:TRFO_25078"/>
<dbReference type="Pfam" id="PF10416">
    <property type="entry name" value="IBD"/>
    <property type="match status" value="1"/>
</dbReference>
<organism evidence="2 3">
    <name type="scientific">Tritrichomonas foetus</name>
    <dbReference type="NCBI Taxonomy" id="1144522"/>
    <lineage>
        <taxon>Eukaryota</taxon>
        <taxon>Metamonada</taxon>
        <taxon>Parabasalia</taxon>
        <taxon>Tritrichomonadida</taxon>
        <taxon>Tritrichomonadidae</taxon>
        <taxon>Tritrichomonas</taxon>
    </lineage>
</organism>
<accession>A0A1J4K5Z4</accession>
<sequence>MKKEFLVTFFQLKKEERNERKFNQIISANFSPFSLTHRHELGFVPQSEWPPQNMSLNELKGLYFTRRNGAARQFDFKLYNALCITSKFPEAYNYVGAIWVTQNVMKIHSQIFANLLGIHSIQGGLFHKQGNFSRHGFIHVYKQSTMNLQKSPLCDDVDDYNVRLYTDRRNRFCRGCMFRFGFE</sequence>
<dbReference type="AlphaFoldDB" id="A0A1J4K5Z4"/>
<dbReference type="InterPro" id="IPR018845">
    <property type="entry name" value="Initiator-bd"/>
</dbReference>
<dbReference type="Proteomes" id="UP000179807">
    <property type="component" value="Unassembled WGS sequence"/>
</dbReference>
<feature type="domain" description="Initiator binding" evidence="1">
    <location>
        <begin position="52"/>
        <end position="145"/>
    </location>
</feature>
<comment type="caution">
    <text evidence="2">The sequence shown here is derived from an EMBL/GenBank/DDBJ whole genome shotgun (WGS) entry which is preliminary data.</text>
</comment>
<gene>
    <name evidence="2" type="ORF">TRFO_25078</name>
</gene>
<evidence type="ECO:0000259" key="1">
    <source>
        <dbReference type="Pfam" id="PF10416"/>
    </source>
</evidence>
<dbReference type="RefSeq" id="XP_068359967.1">
    <property type="nucleotide sequence ID" value="XM_068504120.1"/>
</dbReference>
<dbReference type="GeneID" id="94838824"/>
<reference evidence="2" key="1">
    <citation type="submission" date="2016-10" db="EMBL/GenBank/DDBJ databases">
        <authorList>
            <person name="Benchimol M."/>
            <person name="Almeida L.G."/>
            <person name="Vasconcelos A.T."/>
            <person name="Perreira-Neves A."/>
            <person name="Rosa I.A."/>
            <person name="Tasca T."/>
            <person name="Bogo M.R."/>
            <person name="de Souza W."/>
        </authorList>
    </citation>
    <scope>NUCLEOTIDE SEQUENCE [LARGE SCALE GENOMIC DNA]</scope>
    <source>
        <strain evidence="2">K</strain>
    </source>
</reference>
<evidence type="ECO:0000313" key="3">
    <source>
        <dbReference type="Proteomes" id="UP000179807"/>
    </source>
</evidence>